<gene>
    <name evidence="3" type="ORF">SAMN05421761_102208</name>
</gene>
<name>A0A1N7KMP5_9BACT</name>
<keyword evidence="4" id="KW-1185">Reference proteome</keyword>
<keyword evidence="2" id="KW-0812">Transmembrane</keyword>
<proteinExistence type="predicted"/>
<keyword evidence="2" id="KW-1133">Transmembrane helix</keyword>
<feature type="compositionally biased region" description="Gly residues" evidence="1">
    <location>
        <begin position="190"/>
        <end position="202"/>
    </location>
</feature>
<keyword evidence="2" id="KW-0472">Membrane</keyword>
<sequence length="202" mass="23007">MYIYQGVWDAPKLQTKHTNSDTEVKTLLNLNPTSMKKITMLLLALGIGIVFVQAQRGPQMQRGQAMNPEARAEMMTRMMTQRLELSDEQMEKVHQVNMARTKHQALMAEKGQSEARKAEAMNKKAKAKQKGKAKKAEAVEEIEVVEIQIEEIPEEDFDKEIEKILTPEQRTKWEEMKKQRRPEGERGGQRPMGGGMNRGGGN</sequence>
<feature type="compositionally biased region" description="Basic and acidic residues" evidence="1">
    <location>
        <begin position="160"/>
        <end position="188"/>
    </location>
</feature>
<dbReference type="EMBL" id="FTOP01000002">
    <property type="protein sequence ID" value="SIS62882.1"/>
    <property type="molecule type" value="Genomic_DNA"/>
</dbReference>
<accession>A0A1N7KMP5</accession>
<feature type="region of interest" description="Disordered" evidence="1">
    <location>
        <begin position="158"/>
        <end position="202"/>
    </location>
</feature>
<evidence type="ECO:0000313" key="3">
    <source>
        <dbReference type="EMBL" id="SIS62882.1"/>
    </source>
</evidence>
<evidence type="ECO:0000313" key="4">
    <source>
        <dbReference type="Proteomes" id="UP000186026"/>
    </source>
</evidence>
<reference evidence="4" key="1">
    <citation type="submission" date="2017-01" db="EMBL/GenBank/DDBJ databases">
        <authorList>
            <person name="Varghese N."/>
            <person name="Submissions S."/>
        </authorList>
    </citation>
    <scope>NUCLEOTIDE SEQUENCE [LARGE SCALE GENOMIC DNA]</scope>
    <source>
        <strain evidence="4">DSM 46698</strain>
    </source>
</reference>
<dbReference type="Gene3D" id="1.20.120.1490">
    <property type="match status" value="1"/>
</dbReference>
<organism evidence="3 4">
    <name type="scientific">Belliella pelovolcani</name>
    <dbReference type="NCBI Taxonomy" id="529505"/>
    <lineage>
        <taxon>Bacteria</taxon>
        <taxon>Pseudomonadati</taxon>
        <taxon>Bacteroidota</taxon>
        <taxon>Cytophagia</taxon>
        <taxon>Cytophagales</taxon>
        <taxon>Cyclobacteriaceae</taxon>
        <taxon>Belliella</taxon>
    </lineage>
</organism>
<evidence type="ECO:0000256" key="2">
    <source>
        <dbReference type="SAM" id="Phobius"/>
    </source>
</evidence>
<dbReference type="STRING" id="529505.SAMN05421761_102208"/>
<dbReference type="AlphaFoldDB" id="A0A1N7KMP5"/>
<protein>
    <submittedName>
        <fullName evidence="3">Protein refolding chaperone Spy/CpxP family</fullName>
    </submittedName>
</protein>
<evidence type="ECO:0000256" key="1">
    <source>
        <dbReference type="SAM" id="MobiDB-lite"/>
    </source>
</evidence>
<feature type="transmembrane region" description="Helical" evidence="2">
    <location>
        <begin position="38"/>
        <end position="54"/>
    </location>
</feature>
<dbReference type="Proteomes" id="UP000186026">
    <property type="component" value="Unassembled WGS sequence"/>
</dbReference>